<sequence>MESGRKLKERLARMFRFACKPSTSASAVLDRRQPDLLDPVFVDGAVDCVGCRRMAPLKAAEHSNRRSVWRREERPVRETGGCYEEERPGWTCPPASSLSPPSRNSYYHSWRSGRTIEKRNTMRLRSDAYGFTSSSSGEADDRDDDGFFSSEEKEESTATTFFSSSRSFSSGSSEFYASAKKSKKVAARRGSKRREAAAYWPAGGCKGCSFQPLVAVIDGDKKKKKHKIEEKRSMDPYKDFRRSMVEMIIQGQIFRAQDLESLLQSYLALNPRHLHPLILQAFSDIWGSTPLRPPDWISTSQGYAPICPLDRLIDSRGSGLLCPLDLLIGSRGFARLQPPNWLISS</sequence>
<dbReference type="InterPro" id="IPR006458">
    <property type="entry name" value="Ovate_C"/>
</dbReference>
<evidence type="ECO:0000256" key="3">
    <source>
        <dbReference type="ARBA" id="ARBA00023015"/>
    </source>
</evidence>
<evidence type="ECO:0000256" key="7">
    <source>
        <dbReference type="SAM" id="MobiDB-lite"/>
    </source>
</evidence>
<keyword evidence="4 6" id="KW-0804">Transcription</keyword>
<dbReference type="PANTHER" id="PTHR33057:SF17">
    <property type="entry name" value="TRANSCRIPTION REPRESSOR OFP8"/>
    <property type="match status" value="1"/>
</dbReference>
<organism evidence="9 10">
    <name type="scientific">Zingiber officinale</name>
    <name type="common">Ginger</name>
    <name type="synonym">Amomum zingiber</name>
    <dbReference type="NCBI Taxonomy" id="94328"/>
    <lineage>
        <taxon>Eukaryota</taxon>
        <taxon>Viridiplantae</taxon>
        <taxon>Streptophyta</taxon>
        <taxon>Embryophyta</taxon>
        <taxon>Tracheophyta</taxon>
        <taxon>Spermatophyta</taxon>
        <taxon>Magnoliopsida</taxon>
        <taxon>Liliopsida</taxon>
        <taxon>Zingiberales</taxon>
        <taxon>Zingiberaceae</taxon>
        <taxon>Zingiber</taxon>
    </lineage>
</organism>
<comment type="caution">
    <text evidence="9">The sequence shown here is derived from an EMBL/GenBank/DDBJ whole genome shotgun (WGS) entry which is preliminary data.</text>
</comment>
<feature type="domain" description="OVATE" evidence="8">
    <location>
        <begin position="228"/>
        <end position="288"/>
    </location>
</feature>
<dbReference type="NCBIfam" id="TIGR01568">
    <property type="entry name" value="A_thal_3678"/>
    <property type="match status" value="1"/>
</dbReference>
<accession>A0A8J5GFB6</accession>
<dbReference type="Proteomes" id="UP000734854">
    <property type="component" value="Unassembled WGS sequence"/>
</dbReference>
<feature type="compositionally biased region" description="Polar residues" evidence="7">
    <location>
        <begin position="94"/>
        <end position="105"/>
    </location>
</feature>
<keyword evidence="3 6" id="KW-0805">Transcription regulation</keyword>
<keyword evidence="2 6" id="KW-0678">Repressor</keyword>
<dbReference type="PROSITE" id="PS51754">
    <property type="entry name" value="OVATE"/>
    <property type="match status" value="1"/>
</dbReference>
<dbReference type="EMBL" id="JACMSC010000009">
    <property type="protein sequence ID" value="KAG6506432.1"/>
    <property type="molecule type" value="Genomic_DNA"/>
</dbReference>
<evidence type="ECO:0000256" key="5">
    <source>
        <dbReference type="ARBA" id="ARBA00023242"/>
    </source>
</evidence>
<evidence type="ECO:0000256" key="2">
    <source>
        <dbReference type="ARBA" id="ARBA00022491"/>
    </source>
</evidence>
<evidence type="ECO:0000256" key="6">
    <source>
        <dbReference type="RuleBase" id="RU367028"/>
    </source>
</evidence>
<evidence type="ECO:0000256" key="4">
    <source>
        <dbReference type="ARBA" id="ARBA00023163"/>
    </source>
</evidence>
<feature type="region of interest" description="Disordered" evidence="7">
    <location>
        <begin position="129"/>
        <end position="153"/>
    </location>
</feature>
<keyword evidence="5 6" id="KW-0539">Nucleus</keyword>
<protein>
    <recommendedName>
        <fullName evidence="6">Transcription repressor</fullName>
    </recommendedName>
    <alternativeName>
        <fullName evidence="6">Ovate family protein</fullName>
    </alternativeName>
</protein>
<keyword evidence="10" id="KW-1185">Reference proteome</keyword>
<dbReference type="PANTHER" id="PTHR33057">
    <property type="entry name" value="TRANSCRIPTION REPRESSOR OFP7-RELATED"/>
    <property type="match status" value="1"/>
</dbReference>
<gene>
    <name evidence="9" type="ORF">ZIOFF_031755</name>
</gene>
<feature type="region of interest" description="Disordered" evidence="7">
    <location>
        <begin position="80"/>
        <end position="105"/>
    </location>
</feature>
<dbReference type="AlphaFoldDB" id="A0A8J5GFB6"/>
<evidence type="ECO:0000313" key="9">
    <source>
        <dbReference type="EMBL" id="KAG6506432.1"/>
    </source>
</evidence>
<comment type="function">
    <text evidence="6">Transcriptional repressor that regulates multiple aspects of plant growth and development.</text>
</comment>
<proteinExistence type="predicted"/>
<dbReference type="GO" id="GO:0045892">
    <property type="term" value="P:negative regulation of DNA-templated transcription"/>
    <property type="evidence" value="ECO:0007669"/>
    <property type="project" value="UniProtKB-UniRule"/>
</dbReference>
<dbReference type="Pfam" id="PF04844">
    <property type="entry name" value="Ovate"/>
    <property type="match status" value="1"/>
</dbReference>
<comment type="subcellular location">
    <subcellularLocation>
        <location evidence="1 6">Nucleus</location>
    </subcellularLocation>
</comment>
<evidence type="ECO:0000256" key="1">
    <source>
        <dbReference type="ARBA" id="ARBA00004123"/>
    </source>
</evidence>
<name>A0A8J5GFB6_ZINOF</name>
<dbReference type="GO" id="GO:0005634">
    <property type="term" value="C:nucleus"/>
    <property type="evidence" value="ECO:0007669"/>
    <property type="project" value="UniProtKB-SubCell"/>
</dbReference>
<reference evidence="9 10" key="1">
    <citation type="submission" date="2020-08" db="EMBL/GenBank/DDBJ databases">
        <title>Plant Genome Project.</title>
        <authorList>
            <person name="Zhang R.-G."/>
        </authorList>
    </citation>
    <scope>NUCLEOTIDE SEQUENCE [LARGE SCALE GENOMIC DNA]</scope>
    <source>
        <tissue evidence="9">Rhizome</tissue>
    </source>
</reference>
<evidence type="ECO:0000259" key="8">
    <source>
        <dbReference type="PROSITE" id="PS51754"/>
    </source>
</evidence>
<dbReference type="InterPro" id="IPR038933">
    <property type="entry name" value="Ovate"/>
</dbReference>
<evidence type="ECO:0000313" key="10">
    <source>
        <dbReference type="Proteomes" id="UP000734854"/>
    </source>
</evidence>